<accession>E2S527</accession>
<comment type="cofactor">
    <cofactor evidence="5">
        <name>Mg(2+)</name>
        <dbReference type="ChEBI" id="CHEBI:18420"/>
    </cofactor>
</comment>
<keyword evidence="7" id="KW-1185">Reference proteome</keyword>
<sequence length="214" mass="23399">MHNSVQRHIIFPCTATPRGYDLFMTSSITAKNELRARLVQARRELSSEDHDAFTAAVRKHLESELTESMTVAAYWPLGSEPGGADFVPWLKSHVSRVLLPISGENGTLTFAEYRGKEAMHTSPLGLNEPQGPSFDSSVLAECDLVLAPAMAVDAKGNRMGKGGGYYDRALEPLPHGKPPVFAMVYPSEFLDALPTEDHDRKVDAAVTAEGITRF</sequence>
<dbReference type="NCBIfam" id="TIGR02727">
    <property type="entry name" value="MTHFS_bact"/>
    <property type="match status" value="1"/>
</dbReference>
<dbReference type="GO" id="GO:0035999">
    <property type="term" value="P:tetrahydrofolate interconversion"/>
    <property type="evidence" value="ECO:0007669"/>
    <property type="project" value="TreeGrafter"/>
</dbReference>
<dbReference type="GO" id="GO:0030272">
    <property type="term" value="F:5-formyltetrahydrofolate cyclo-ligase activity"/>
    <property type="evidence" value="ECO:0007669"/>
    <property type="project" value="UniProtKB-EC"/>
</dbReference>
<feature type="binding site" evidence="4">
    <location>
        <begin position="31"/>
        <end position="35"/>
    </location>
    <ligand>
        <name>ATP</name>
        <dbReference type="ChEBI" id="CHEBI:30616"/>
    </ligand>
</feature>
<dbReference type="SUPFAM" id="SSF100950">
    <property type="entry name" value="NagB/RpiA/CoA transferase-like"/>
    <property type="match status" value="1"/>
</dbReference>
<dbReference type="eggNOG" id="COG0212">
    <property type="taxonomic scope" value="Bacteria"/>
</dbReference>
<keyword evidence="5" id="KW-0479">Metal-binding</keyword>
<evidence type="ECO:0000256" key="2">
    <source>
        <dbReference type="ARBA" id="ARBA00022741"/>
    </source>
</evidence>
<feature type="binding site" evidence="4">
    <location>
        <position position="80"/>
    </location>
    <ligand>
        <name>substrate</name>
    </ligand>
</feature>
<reference evidence="6 7" key="1">
    <citation type="submission" date="2010-08" db="EMBL/GenBank/DDBJ databases">
        <authorList>
            <person name="Muzny D."/>
            <person name="Qin X."/>
            <person name="Buhay C."/>
            <person name="Dugan-Rocha S."/>
            <person name="Ding Y."/>
            <person name="Chen G."/>
            <person name="Hawes A."/>
            <person name="Holder M."/>
            <person name="Jhangiani S."/>
            <person name="Johnson A."/>
            <person name="Khan Z."/>
            <person name="Li Z."/>
            <person name="Liu W."/>
            <person name="Liu X."/>
            <person name="Perez L."/>
            <person name="Shen H."/>
            <person name="Wang Q."/>
            <person name="Watt J."/>
            <person name="Xi L."/>
            <person name="Xin Y."/>
            <person name="Zhou J."/>
            <person name="Deng J."/>
            <person name="Jiang H."/>
            <person name="Liu Y."/>
            <person name="Qu J."/>
            <person name="Song X.-Z."/>
            <person name="Zhang L."/>
            <person name="Villasana D."/>
            <person name="Johnson A."/>
            <person name="Liu J."/>
            <person name="Liyanage D."/>
            <person name="Lorensuhewa L."/>
            <person name="Robinson T."/>
            <person name="Song A."/>
            <person name="Song B.-B."/>
            <person name="Dinh H."/>
            <person name="Thornton R."/>
            <person name="Coyle M."/>
            <person name="Francisco L."/>
            <person name="Jackson L."/>
            <person name="Javaid M."/>
            <person name="Korchina V."/>
            <person name="Kovar C."/>
            <person name="Mata R."/>
            <person name="Mathew T."/>
            <person name="Ngo R."/>
            <person name="Nguyen L."/>
            <person name="Nguyen N."/>
            <person name="Okwuonu G."/>
            <person name="Ongeri F."/>
            <person name="Pham C."/>
            <person name="Simmons D."/>
            <person name="Wilczek-Boney K."/>
            <person name="Hale W."/>
            <person name="Jakkamsetti A."/>
            <person name="Pham P."/>
            <person name="Ruth R."/>
            <person name="San Lucas F."/>
            <person name="Warren J."/>
            <person name="Zhang J."/>
            <person name="Zhao Z."/>
            <person name="Zhou C."/>
            <person name="Zhu D."/>
            <person name="Lee S."/>
            <person name="Bess C."/>
            <person name="Blankenburg K."/>
            <person name="Forbes L."/>
            <person name="Fu Q."/>
            <person name="Gubbala S."/>
            <person name="Hirani K."/>
            <person name="Jayaseelan J.C."/>
            <person name="Lara F."/>
            <person name="Munidasa M."/>
            <person name="Palculict T."/>
            <person name="Patil S."/>
            <person name="Pu L.-L."/>
            <person name="Saada N."/>
            <person name="Tang L."/>
            <person name="Weissenberger G."/>
            <person name="Zhu Y."/>
            <person name="Hemphill L."/>
            <person name="Shang Y."/>
            <person name="Youmans B."/>
            <person name="Ayvaz T."/>
            <person name="Ross M."/>
            <person name="Santibanez J."/>
            <person name="Aqrawi P."/>
            <person name="Gross S."/>
            <person name="Joshi V."/>
            <person name="Fowler G."/>
            <person name="Nazareth L."/>
            <person name="Reid J."/>
            <person name="Worley K."/>
            <person name="Petrosino J."/>
            <person name="Highlander S."/>
            <person name="Gibbs R."/>
        </authorList>
    </citation>
    <scope>NUCLEOTIDE SEQUENCE [LARGE SCALE GENOMIC DNA]</scope>
    <source>
        <strain evidence="6 7">ATCC 33035</strain>
    </source>
</reference>
<gene>
    <name evidence="6" type="ORF">HMPREF0305_11629</name>
</gene>
<dbReference type="PIRSF" id="PIRSF006806">
    <property type="entry name" value="FTHF_cligase"/>
    <property type="match status" value="1"/>
</dbReference>
<protein>
    <recommendedName>
        <fullName evidence="5">5-formyltetrahydrofolate cyclo-ligase</fullName>
        <ecNumber evidence="5">6.3.3.2</ecNumber>
    </recommendedName>
</protein>
<evidence type="ECO:0000256" key="3">
    <source>
        <dbReference type="ARBA" id="ARBA00022840"/>
    </source>
</evidence>
<evidence type="ECO:0000256" key="4">
    <source>
        <dbReference type="PIRSR" id="PIRSR006806-1"/>
    </source>
</evidence>
<dbReference type="GO" id="GO:0005524">
    <property type="term" value="F:ATP binding"/>
    <property type="evidence" value="ECO:0007669"/>
    <property type="project" value="UniProtKB-KW"/>
</dbReference>
<evidence type="ECO:0000313" key="6">
    <source>
        <dbReference type="EMBL" id="EFQ80463.1"/>
    </source>
</evidence>
<dbReference type="GO" id="GO:0009396">
    <property type="term" value="P:folic acid-containing compound biosynthetic process"/>
    <property type="evidence" value="ECO:0007669"/>
    <property type="project" value="TreeGrafter"/>
</dbReference>
<organism evidence="6 7">
    <name type="scientific">Corynebacterium pseudogenitalium ATCC 33035</name>
    <dbReference type="NCBI Taxonomy" id="525264"/>
    <lineage>
        <taxon>Bacteria</taxon>
        <taxon>Bacillati</taxon>
        <taxon>Actinomycetota</taxon>
        <taxon>Actinomycetes</taxon>
        <taxon>Mycobacteriales</taxon>
        <taxon>Corynebacteriaceae</taxon>
        <taxon>Corynebacterium</taxon>
    </lineage>
</organism>
<dbReference type="AlphaFoldDB" id="E2S527"/>
<dbReference type="EC" id="6.3.3.2" evidence="5"/>
<dbReference type="InterPro" id="IPR002698">
    <property type="entry name" value="FTHF_cligase"/>
</dbReference>
<comment type="catalytic activity">
    <reaction evidence="5">
        <text>(6S)-5-formyl-5,6,7,8-tetrahydrofolate + ATP = (6R)-5,10-methenyltetrahydrofolate + ADP + phosphate</text>
        <dbReference type="Rhea" id="RHEA:10488"/>
        <dbReference type="ChEBI" id="CHEBI:30616"/>
        <dbReference type="ChEBI" id="CHEBI:43474"/>
        <dbReference type="ChEBI" id="CHEBI:57455"/>
        <dbReference type="ChEBI" id="CHEBI:57457"/>
        <dbReference type="ChEBI" id="CHEBI:456216"/>
        <dbReference type="EC" id="6.3.3.2"/>
    </reaction>
</comment>
<comment type="caution">
    <text evidence="6">The sequence shown here is derived from an EMBL/GenBank/DDBJ whole genome shotgun (WGS) entry which is preliminary data.</text>
</comment>
<evidence type="ECO:0000256" key="5">
    <source>
        <dbReference type="RuleBase" id="RU361279"/>
    </source>
</evidence>
<comment type="similarity">
    <text evidence="1 5">Belongs to the 5-formyltetrahydrofolate cyclo-ligase family.</text>
</comment>
<dbReference type="Proteomes" id="UP000003020">
    <property type="component" value="Unassembled WGS sequence"/>
</dbReference>
<dbReference type="HOGENOM" id="CLU_066245_1_0_11"/>
<dbReference type="InterPro" id="IPR024185">
    <property type="entry name" value="FTHF_cligase-like_sf"/>
</dbReference>
<dbReference type="InterPro" id="IPR037171">
    <property type="entry name" value="NagB/RpiA_transferase-like"/>
</dbReference>
<keyword evidence="6" id="KW-0436">Ligase</keyword>
<dbReference type="Gene3D" id="3.40.50.10420">
    <property type="entry name" value="NagB/RpiA/CoA transferase-like"/>
    <property type="match status" value="1"/>
</dbReference>
<proteinExistence type="inferred from homology"/>
<dbReference type="PANTHER" id="PTHR23407:SF1">
    <property type="entry name" value="5-FORMYLTETRAHYDROFOLATE CYCLO-LIGASE"/>
    <property type="match status" value="1"/>
</dbReference>
<dbReference type="GO" id="GO:0046872">
    <property type="term" value="F:metal ion binding"/>
    <property type="evidence" value="ECO:0007669"/>
    <property type="project" value="UniProtKB-KW"/>
</dbReference>
<keyword evidence="2 4" id="KW-0547">Nucleotide-binding</keyword>
<evidence type="ECO:0000313" key="7">
    <source>
        <dbReference type="Proteomes" id="UP000003020"/>
    </source>
</evidence>
<dbReference type="Pfam" id="PF01812">
    <property type="entry name" value="5-FTHF_cyc-lig"/>
    <property type="match status" value="1"/>
</dbReference>
<evidence type="ECO:0000256" key="1">
    <source>
        <dbReference type="ARBA" id="ARBA00010638"/>
    </source>
</evidence>
<dbReference type="EMBL" id="ABYQ02000011">
    <property type="protein sequence ID" value="EFQ80463.1"/>
    <property type="molecule type" value="Genomic_DNA"/>
</dbReference>
<keyword evidence="5" id="KW-0460">Magnesium</keyword>
<feature type="binding site" evidence="4">
    <location>
        <begin position="158"/>
        <end position="166"/>
    </location>
    <ligand>
        <name>ATP</name>
        <dbReference type="ChEBI" id="CHEBI:30616"/>
    </ligand>
</feature>
<name>E2S527_9CORY</name>
<keyword evidence="3 4" id="KW-0067">ATP-binding</keyword>
<dbReference type="PANTHER" id="PTHR23407">
    <property type="entry name" value="ATPASE INHIBITOR/5-FORMYLTETRAHYDROFOLATE CYCLO-LIGASE"/>
    <property type="match status" value="1"/>
</dbReference>